<dbReference type="AlphaFoldDB" id="A0A3B1DB26"/>
<evidence type="ECO:0000256" key="1">
    <source>
        <dbReference type="ARBA" id="ARBA00023152"/>
    </source>
</evidence>
<organism evidence="3">
    <name type="scientific">hydrothermal vent metagenome</name>
    <dbReference type="NCBI Taxonomy" id="652676"/>
    <lineage>
        <taxon>unclassified sequences</taxon>
        <taxon>metagenomes</taxon>
        <taxon>ecological metagenomes</taxon>
    </lineage>
</organism>
<evidence type="ECO:0000256" key="2">
    <source>
        <dbReference type="ARBA" id="ARBA00023235"/>
    </source>
</evidence>
<dbReference type="PROSITE" id="PS00175">
    <property type="entry name" value="PG_MUTASE"/>
    <property type="match status" value="1"/>
</dbReference>
<dbReference type="SMART" id="SM00855">
    <property type="entry name" value="PGAM"/>
    <property type="match status" value="1"/>
</dbReference>
<dbReference type="Gene3D" id="3.40.50.1240">
    <property type="entry name" value="Phosphoglycerate mutase-like"/>
    <property type="match status" value="1"/>
</dbReference>
<gene>
    <name evidence="3" type="ORF">MNBD_NITROSPINAE02-416</name>
</gene>
<dbReference type="PANTHER" id="PTHR48100">
    <property type="entry name" value="BROAD-SPECIFICITY PHOSPHATASE YOR283W-RELATED"/>
    <property type="match status" value="1"/>
</dbReference>
<proteinExistence type="predicted"/>
<dbReference type="InterPro" id="IPR050275">
    <property type="entry name" value="PGM_Phosphatase"/>
</dbReference>
<dbReference type="PANTHER" id="PTHR48100:SF1">
    <property type="entry name" value="HISTIDINE PHOSPHATASE FAMILY PROTEIN-RELATED"/>
    <property type="match status" value="1"/>
</dbReference>
<dbReference type="InterPro" id="IPR029033">
    <property type="entry name" value="His_PPase_superfam"/>
</dbReference>
<dbReference type="SUPFAM" id="SSF53254">
    <property type="entry name" value="Phosphoglycerate mutase-like"/>
    <property type="match status" value="1"/>
</dbReference>
<evidence type="ECO:0000313" key="3">
    <source>
        <dbReference type="EMBL" id="VAX25867.1"/>
    </source>
</evidence>
<protein>
    <recommendedName>
        <fullName evidence="4">Histidine phosphatase family protein</fullName>
    </recommendedName>
</protein>
<dbReference type="InterPro" id="IPR001345">
    <property type="entry name" value="PG/BPGM_mutase_AS"/>
</dbReference>
<dbReference type="GO" id="GO:0016791">
    <property type="term" value="F:phosphatase activity"/>
    <property type="evidence" value="ECO:0007669"/>
    <property type="project" value="TreeGrafter"/>
</dbReference>
<keyword evidence="1" id="KW-0324">Glycolysis</keyword>
<dbReference type="EMBL" id="UOGE01000112">
    <property type="protein sequence ID" value="VAX25867.1"/>
    <property type="molecule type" value="Genomic_DNA"/>
</dbReference>
<sequence>MAKRVILIRHGETKANSDMRYVGWADPSLNEAGVRQAGLLSKSLNAIKPNLILTSPLKRTKETADISAGGLDVDIVIDEDLKEVDFGEWENLTYREISQKHHAFAKKWIDGSPDFHFPGGESMKHFLARVERVNTRMKHEKVETVVAFTHGGVIGQSICHLLGIPSSRRACFALPPASITTIEIFEGMGMISGICSCAVNGDFKWAE</sequence>
<name>A0A3B1DB26_9ZZZZ</name>
<keyword evidence="2" id="KW-0413">Isomerase</keyword>
<evidence type="ECO:0008006" key="4">
    <source>
        <dbReference type="Google" id="ProtNLM"/>
    </source>
</evidence>
<dbReference type="Pfam" id="PF00300">
    <property type="entry name" value="His_Phos_1"/>
    <property type="match status" value="1"/>
</dbReference>
<dbReference type="GO" id="GO:0005737">
    <property type="term" value="C:cytoplasm"/>
    <property type="evidence" value="ECO:0007669"/>
    <property type="project" value="TreeGrafter"/>
</dbReference>
<dbReference type="CDD" id="cd07067">
    <property type="entry name" value="HP_PGM_like"/>
    <property type="match status" value="1"/>
</dbReference>
<reference evidence="3" key="1">
    <citation type="submission" date="2018-06" db="EMBL/GenBank/DDBJ databases">
        <authorList>
            <person name="Zhirakovskaya E."/>
        </authorList>
    </citation>
    <scope>NUCLEOTIDE SEQUENCE</scope>
</reference>
<dbReference type="InterPro" id="IPR013078">
    <property type="entry name" value="His_Pase_superF_clade-1"/>
</dbReference>
<accession>A0A3B1DB26</accession>